<feature type="transmembrane region" description="Helical" evidence="1">
    <location>
        <begin position="391"/>
        <end position="409"/>
    </location>
</feature>
<feature type="transmembrane region" description="Helical" evidence="1">
    <location>
        <begin position="353"/>
        <end position="371"/>
    </location>
</feature>
<keyword evidence="1" id="KW-0472">Membrane</keyword>
<evidence type="ECO:0000313" key="2">
    <source>
        <dbReference type="EMBL" id="SVA77086.1"/>
    </source>
</evidence>
<feature type="transmembrane region" description="Helical" evidence="1">
    <location>
        <begin position="88"/>
        <end position="107"/>
    </location>
</feature>
<keyword evidence="1" id="KW-1133">Transmembrane helix</keyword>
<dbReference type="PANTHER" id="PTHR38454">
    <property type="entry name" value="INTEGRAL MEMBRANE PROTEIN-RELATED"/>
    <property type="match status" value="1"/>
</dbReference>
<proteinExistence type="predicted"/>
<feature type="transmembrane region" description="Helical" evidence="1">
    <location>
        <begin position="292"/>
        <end position="310"/>
    </location>
</feature>
<feature type="transmembrane region" description="Helical" evidence="1">
    <location>
        <begin position="162"/>
        <end position="178"/>
    </location>
</feature>
<evidence type="ECO:0008006" key="3">
    <source>
        <dbReference type="Google" id="ProtNLM"/>
    </source>
</evidence>
<gene>
    <name evidence="2" type="ORF">METZ01_LOCUS129940</name>
</gene>
<evidence type="ECO:0000256" key="1">
    <source>
        <dbReference type="SAM" id="Phobius"/>
    </source>
</evidence>
<dbReference type="EMBL" id="UINC01018364">
    <property type="protein sequence ID" value="SVA77086.1"/>
    <property type="molecule type" value="Genomic_DNA"/>
</dbReference>
<dbReference type="InterPro" id="IPR018580">
    <property type="entry name" value="Uncharacterised_YfhO"/>
</dbReference>
<feature type="transmembrane region" description="Helical" evidence="1">
    <location>
        <begin position="213"/>
        <end position="233"/>
    </location>
</feature>
<organism evidence="2">
    <name type="scientific">marine metagenome</name>
    <dbReference type="NCBI Taxonomy" id="408172"/>
    <lineage>
        <taxon>unclassified sequences</taxon>
        <taxon>metagenomes</taxon>
        <taxon>ecological metagenomes</taxon>
    </lineage>
</organism>
<name>A0A381YJ28_9ZZZZ</name>
<protein>
    <recommendedName>
        <fullName evidence="3">Membrane protein 6-pyruvoyl-tetrahydropterin synthase-related domain-containing protein</fullName>
    </recommendedName>
</protein>
<feature type="transmembrane region" description="Helical" evidence="1">
    <location>
        <begin position="114"/>
        <end position="131"/>
    </location>
</feature>
<accession>A0A381YJ28</accession>
<dbReference type="PANTHER" id="PTHR38454:SF1">
    <property type="entry name" value="INTEGRAL MEMBRANE PROTEIN"/>
    <property type="match status" value="1"/>
</dbReference>
<feature type="transmembrane region" description="Helical" evidence="1">
    <location>
        <begin position="184"/>
        <end position="201"/>
    </location>
</feature>
<reference evidence="2" key="1">
    <citation type="submission" date="2018-05" db="EMBL/GenBank/DDBJ databases">
        <authorList>
            <person name="Lanie J.A."/>
            <person name="Ng W.-L."/>
            <person name="Kazmierczak K.M."/>
            <person name="Andrzejewski T.M."/>
            <person name="Davidsen T.M."/>
            <person name="Wayne K.J."/>
            <person name="Tettelin H."/>
            <person name="Glass J.I."/>
            <person name="Rusch D."/>
            <person name="Podicherti R."/>
            <person name="Tsui H.-C.T."/>
            <person name="Winkler M.E."/>
        </authorList>
    </citation>
    <scope>NUCLEOTIDE SEQUENCE</scope>
</reference>
<feature type="transmembrane region" description="Helical" evidence="1">
    <location>
        <begin position="435"/>
        <end position="452"/>
    </location>
</feature>
<feature type="transmembrane region" description="Helical" evidence="1">
    <location>
        <begin position="317"/>
        <end position="341"/>
    </location>
</feature>
<keyword evidence="1" id="KW-0812">Transmembrane</keyword>
<sequence>MGIIALVVGILFHKPLTGEFTFTGGDSLSPSAVHKGIESAEKEFGKYPLWLPWVFSGLPSIHSFQNISDFYFPNALINCLKWIGLPGFWNYIFHFILAGMGVFVLLTQLGTNRLSALFGGLSFALMPYLITMVVHGHGSQMMTTAWLPWVIWAILRLFDKTNIGNLGILGLIVGLQLQRAHAQIAYYTWMAGGLLILLLLWNIHNSQTNKPKWILFTAIGLILGLCMAMWIYLPALNYAPHSIRGAGGGGGTGFEYATAWSFSFGEMSTFFIPSYYGFGGAAYWGNMPFTDYPNYMGIIVLTLAIIGFLFSEKKIKWFFASTALLALLISFGKNFFFYQIFYDYFPYFNKFRVPAMFLILTQFSIAVLAGLGLDISTKIISNNNIEMVKKMFYVAGAVLLIIIGLKFMLGSQPDFGSRSHPVLNTLRIDLINSDMMKSILFLIISVGVFYITRMGWITNRVLAAIIMSLSVVDLTLVDHQIIQPEKDSYRQSTMTKRSVKSAYLNEDEVIRFLKKDTTLYRILPLGSLANENRWSAFQIESIMGYHPAKIYRYNKVKDEVGWNSLGVLQMLNIKYIVTLEELPHPAFDLVFVGKLFHQEKYQQTNVYQFKYTIPRVFFTPEVKVISEMEKQLTVLRKPDFNPLATAIIEKEVGVVEYNPDSQANITFWSPDKIEIEVSAPIDQFLVLSEIYYPEGWKITSHPDWEIHPVNTILRGIHIPAGEHHIVMEFIPDDVRYGTFLTWGSTVLLLLFIVVWINHKRKENESLAETI</sequence>
<dbReference type="AlphaFoldDB" id="A0A381YJ28"/>
<feature type="transmembrane region" description="Helical" evidence="1">
    <location>
        <begin position="736"/>
        <end position="756"/>
    </location>
</feature>